<comment type="similarity">
    <text evidence="1 5">Belongs to the CoaE family.</text>
</comment>
<evidence type="ECO:0000256" key="6">
    <source>
        <dbReference type="NCBIfam" id="TIGR00152"/>
    </source>
</evidence>
<dbReference type="InterPro" id="IPR027417">
    <property type="entry name" value="P-loop_NTPase"/>
</dbReference>
<reference evidence="7 8" key="1">
    <citation type="submission" date="2006-02" db="EMBL/GenBank/DDBJ databases">
        <authorList>
            <person name="Pinhassi J."/>
            <person name="Pedros-Alio C."/>
            <person name="Ferriera S."/>
            <person name="Johnson J."/>
            <person name="Kravitz S."/>
            <person name="Halpern A."/>
            <person name="Remington K."/>
            <person name="Beeson K."/>
            <person name="Tran B."/>
            <person name="Rogers Y.-H."/>
            <person name="Friedman R."/>
            <person name="Venter J.C."/>
        </authorList>
    </citation>
    <scope>NUCLEOTIDE SEQUENCE [LARGE SCALE GENOMIC DNA]</scope>
    <source>
        <strain evidence="7 8">MED92</strain>
    </source>
</reference>
<dbReference type="Gene3D" id="3.40.50.300">
    <property type="entry name" value="P-loop containing nucleotide triphosphate hydrolases"/>
    <property type="match status" value="1"/>
</dbReference>
<feature type="binding site" evidence="5">
    <location>
        <begin position="11"/>
        <end position="16"/>
    </location>
    <ligand>
        <name>ATP</name>
        <dbReference type="ChEBI" id="CHEBI:30616"/>
    </ligand>
</feature>
<dbReference type="Proteomes" id="UP000002171">
    <property type="component" value="Unassembled WGS sequence"/>
</dbReference>
<comment type="pathway">
    <text evidence="5">Cofactor biosynthesis; coenzyme A biosynthesis; CoA from (R)-pantothenate: step 5/5.</text>
</comment>
<keyword evidence="4 5" id="KW-0173">Coenzyme A biosynthesis</keyword>
<keyword evidence="3 5" id="KW-0067">ATP-binding</keyword>
<dbReference type="GO" id="GO:0005737">
    <property type="term" value="C:cytoplasm"/>
    <property type="evidence" value="ECO:0007669"/>
    <property type="project" value="UniProtKB-SubCell"/>
</dbReference>
<comment type="caution">
    <text evidence="7">The sequence shown here is derived from an EMBL/GenBank/DDBJ whole genome shotgun (WGS) entry which is preliminary data.</text>
</comment>
<sequence>MFIVGITGGIGCGKTAVTNLLATYGVKIVDADIVAREVVEPGKPALEAIAEHFGHDIINESGELDRAALRVKVFSDTAERKWLETLLHPIIRNRIIEQLNHSEGNYAVLSSPLLLETDQKSLTDHIVVIDLPEELQVSRTMQRDSNSAEQIKAIIAAQMPREQKLQEADTIICNDAGLDSLRNKVEQLHLDLTELSQRTDEQTDH</sequence>
<dbReference type="UniPathway" id="UPA00241">
    <property type="reaction ID" value="UER00356"/>
</dbReference>
<dbReference type="GO" id="GO:0004140">
    <property type="term" value="F:dephospho-CoA kinase activity"/>
    <property type="evidence" value="ECO:0007669"/>
    <property type="project" value="UniProtKB-UniRule"/>
</dbReference>
<dbReference type="AlphaFoldDB" id="A0A7U8GQQ2"/>
<accession>A0A7U8GQQ2</accession>
<organism evidence="7 8">
    <name type="scientific">Neptuniibacter caesariensis</name>
    <dbReference type="NCBI Taxonomy" id="207954"/>
    <lineage>
        <taxon>Bacteria</taxon>
        <taxon>Pseudomonadati</taxon>
        <taxon>Pseudomonadota</taxon>
        <taxon>Gammaproteobacteria</taxon>
        <taxon>Oceanospirillales</taxon>
        <taxon>Oceanospirillaceae</taxon>
        <taxon>Neptuniibacter</taxon>
    </lineage>
</organism>
<dbReference type="GO" id="GO:0005524">
    <property type="term" value="F:ATP binding"/>
    <property type="evidence" value="ECO:0007669"/>
    <property type="project" value="UniProtKB-UniRule"/>
</dbReference>
<dbReference type="PANTHER" id="PTHR10695">
    <property type="entry name" value="DEPHOSPHO-COA KINASE-RELATED"/>
    <property type="match status" value="1"/>
</dbReference>
<dbReference type="HAMAP" id="MF_00376">
    <property type="entry name" value="Dephospho_CoA_kinase"/>
    <property type="match status" value="1"/>
</dbReference>
<name>A0A7U8GQQ2_NEPCE</name>
<evidence type="ECO:0000256" key="3">
    <source>
        <dbReference type="ARBA" id="ARBA00022840"/>
    </source>
</evidence>
<comment type="function">
    <text evidence="5">Catalyzes the phosphorylation of the 3'-hydroxyl group of dephosphocoenzyme A to form coenzyme A.</text>
</comment>
<gene>
    <name evidence="5" type="primary">coaE</name>
    <name evidence="7" type="ORF">MED92_15760</name>
</gene>
<comment type="catalytic activity">
    <reaction evidence="5">
        <text>3'-dephospho-CoA + ATP = ADP + CoA + H(+)</text>
        <dbReference type="Rhea" id="RHEA:18245"/>
        <dbReference type="ChEBI" id="CHEBI:15378"/>
        <dbReference type="ChEBI" id="CHEBI:30616"/>
        <dbReference type="ChEBI" id="CHEBI:57287"/>
        <dbReference type="ChEBI" id="CHEBI:57328"/>
        <dbReference type="ChEBI" id="CHEBI:456216"/>
        <dbReference type="EC" id="2.7.1.24"/>
    </reaction>
</comment>
<keyword evidence="2 5" id="KW-0547">Nucleotide-binding</keyword>
<evidence type="ECO:0000256" key="4">
    <source>
        <dbReference type="ARBA" id="ARBA00022993"/>
    </source>
</evidence>
<keyword evidence="5" id="KW-0808">Transferase</keyword>
<dbReference type="InterPro" id="IPR001977">
    <property type="entry name" value="Depp_CoAkinase"/>
</dbReference>
<evidence type="ECO:0000256" key="2">
    <source>
        <dbReference type="ARBA" id="ARBA00022741"/>
    </source>
</evidence>
<evidence type="ECO:0000313" key="8">
    <source>
        <dbReference type="Proteomes" id="UP000002171"/>
    </source>
</evidence>
<dbReference type="EC" id="2.7.1.24" evidence="5 6"/>
<keyword evidence="8" id="KW-1185">Reference proteome</keyword>
<dbReference type="RefSeq" id="WP_007020817.1">
    <property type="nucleotide sequence ID" value="NZ_CH724125.1"/>
</dbReference>
<dbReference type="CDD" id="cd02022">
    <property type="entry name" value="DPCK"/>
    <property type="match status" value="1"/>
</dbReference>
<keyword evidence="5" id="KW-0963">Cytoplasm</keyword>
<evidence type="ECO:0000256" key="1">
    <source>
        <dbReference type="ARBA" id="ARBA00009018"/>
    </source>
</evidence>
<dbReference type="Pfam" id="PF01121">
    <property type="entry name" value="CoaE"/>
    <property type="match status" value="1"/>
</dbReference>
<evidence type="ECO:0000256" key="5">
    <source>
        <dbReference type="HAMAP-Rule" id="MF_00376"/>
    </source>
</evidence>
<protein>
    <recommendedName>
        <fullName evidence="5 6">Dephospho-CoA kinase</fullName>
        <ecNumber evidence="5 6">2.7.1.24</ecNumber>
    </recommendedName>
    <alternativeName>
        <fullName evidence="5">Dephosphocoenzyme A kinase</fullName>
    </alternativeName>
</protein>
<dbReference type="PROSITE" id="PS51219">
    <property type="entry name" value="DPCK"/>
    <property type="match status" value="1"/>
</dbReference>
<keyword evidence="5 7" id="KW-0418">Kinase</keyword>
<dbReference type="EMBL" id="AAOW01000046">
    <property type="protein sequence ID" value="EAR59531.1"/>
    <property type="molecule type" value="Genomic_DNA"/>
</dbReference>
<dbReference type="GO" id="GO:0015937">
    <property type="term" value="P:coenzyme A biosynthetic process"/>
    <property type="evidence" value="ECO:0007669"/>
    <property type="project" value="UniProtKB-UniRule"/>
</dbReference>
<evidence type="ECO:0000313" key="7">
    <source>
        <dbReference type="EMBL" id="EAR59531.1"/>
    </source>
</evidence>
<proteinExistence type="inferred from homology"/>
<dbReference type="SUPFAM" id="SSF52540">
    <property type="entry name" value="P-loop containing nucleoside triphosphate hydrolases"/>
    <property type="match status" value="1"/>
</dbReference>
<comment type="subcellular location">
    <subcellularLocation>
        <location evidence="5">Cytoplasm</location>
    </subcellularLocation>
</comment>
<dbReference type="NCBIfam" id="TIGR00152">
    <property type="entry name" value="dephospho-CoA kinase"/>
    <property type="match status" value="1"/>
</dbReference>
<dbReference type="PANTHER" id="PTHR10695:SF46">
    <property type="entry name" value="BIFUNCTIONAL COENZYME A SYNTHASE-RELATED"/>
    <property type="match status" value="1"/>
</dbReference>